<proteinExistence type="predicted"/>
<dbReference type="RefSeq" id="WP_162365026.1">
    <property type="nucleotide sequence ID" value="NZ_WUBS01000003.1"/>
</dbReference>
<organism evidence="1 2">
    <name type="scientific">Acerihabitans arboris</name>
    <dbReference type="NCBI Taxonomy" id="2691583"/>
    <lineage>
        <taxon>Bacteria</taxon>
        <taxon>Pseudomonadati</taxon>
        <taxon>Pseudomonadota</taxon>
        <taxon>Gammaproteobacteria</taxon>
        <taxon>Enterobacterales</taxon>
        <taxon>Pectobacteriaceae</taxon>
        <taxon>Acerihabitans</taxon>
    </lineage>
</organism>
<evidence type="ECO:0000313" key="2">
    <source>
        <dbReference type="Proteomes" id="UP000461443"/>
    </source>
</evidence>
<evidence type="ECO:0000313" key="1">
    <source>
        <dbReference type="EMBL" id="NDL62319.1"/>
    </source>
</evidence>
<reference evidence="1 2" key="2">
    <citation type="submission" date="2020-02" db="EMBL/GenBank/DDBJ databases">
        <title>The new genus of Enterobacteriales.</title>
        <authorList>
            <person name="Kim I.S."/>
        </authorList>
    </citation>
    <scope>NUCLEOTIDE SEQUENCE [LARGE SCALE GENOMIC DNA]</scope>
    <source>
        <strain evidence="1 2">SAP-6</strain>
    </source>
</reference>
<keyword evidence="2" id="KW-1185">Reference proteome</keyword>
<sequence>MPGANKNTDQWSTESRFAVIVEPATLSEAELSEYCCLKGFCPEKIDQWKQDFLQTPQTYTRQSQNKCKKKSKGYNGNCP</sequence>
<comment type="caution">
    <text evidence="1">The sequence shown here is derived from an EMBL/GenBank/DDBJ whole genome shotgun (WGS) entry which is preliminary data.</text>
</comment>
<name>A0A845SEM8_9GAMM</name>
<dbReference type="EMBL" id="WUBS01000003">
    <property type="protein sequence ID" value="NDL62319.1"/>
    <property type="molecule type" value="Genomic_DNA"/>
</dbReference>
<dbReference type="AlphaFoldDB" id="A0A845SEM8"/>
<protein>
    <submittedName>
        <fullName evidence="1">Uncharacterized protein</fullName>
    </submittedName>
</protein>
<reference evidence="1 2" key="1">
    <citation type="submission" date="2019-12" db="EMBL/GenBank/DDBJ databases">
        <authorList>
            <person name="Lee S.D."/>
        </authorList>
    </citation>
    <scope>NUCLEOTIDE SEQUENCE [LARGE SCALE GENOMIC DNA]</scope>
    <source>
        <strain evidence="1 2">SAP-6</strain>
    </source>
</reference>
<dbReference type="Proteomes" id="UP000461443">
    <property type="component" value="Unassembled WGS sequence"/>
</dbReference>
<accession>A0A845SEM8</accession>
<gene>
    <name evidence="1" type="ORF">GRH90_06070</name>
</gene>